<name>A0A5M9L9Z5_9PLEO</name>
<gene>
    <name evidence="1" type="ORF">PtrM4_095340</name>
</gene>
<protein>
    <submittedName>
        <fullName evidence="1">Uncharacterized protein</fullName>
    </submittedName>
</protein>
<dbReference type="AlphaFoldDB" id="A0A5M9L9Z5"/>
<sequence>MRFAIFLSILASVAIATPTPPFDHNGPLGKIQARGFTGGACGDCCVNRVIMSNCCSTSFSCDPCAGFGGPKSSCKGS</sequence>
<comment type="caution">
    <text evidence="1">The sequence shown here is derived from an EMBL/GenBank/DDBJ whole genome shotgun (WGS) entry which is preliminary data.</text>
</comment>
<dbReference type="RefSeq" id="XP_065962798.1">
    <property type="nucleotide sequence ID" value="XM_066107130.1"/>
</dbReference>
<dbReference type="EMBL" id="NQIK02000004">
    <property type="protein sequence ID" value="KAF7572034.1"/>
    <property type="molecule type" value="Genomic_DNA"/>
</dbReference>
<dbReference type="GeneID" id="6342014"/>
<dbReference type="Proteomes" id="UP000245464">
    <property type="component" value="Chromosome 4"/>
</dbReference>
<evidence type="ECO:0000313" key="1">
    <source>
        <dbReference type="EMBL" id="KAF7572034.1"/>
    </source>
</evidence>
<proteinExistence type="predicted"/>
<reference evidence="1 2" key="1">
    <citation type="journal article" date="2018" name="BMC Genomics">
        <title>Comparative genomics of the wheat fungal pathogen Pyrenophora tritici-repentis reveals chromosomal variations and genome plasticity.</title>
        <authorList>
            <person name="Moolhuijzen P."/>
            <person name="See P.T."/>
            <person name="Hane J.K."/>
            <person name="Shi G."/>
            <person name="Liu Z."/>
            <person name="Oliver R.P."/>
            <person name="Moffat C.S."/>
        </authorList>
    </citation>
    <scope>NUCLEOTIDE SEQUENCE [LARGE SCALE GENOMIC DNA]</scope>
    <source>
        <strain evidence="1">M4</strain>
    </source>
</reference>
<dbReference type="KEGG" id="ptrr:6342014"/>
<evidence type="ECO:0000313" key="2">
    <source>
        <dbReference type="Proteomes" id="UP000245464"/>
    </source>
</evidence>
<organism evidence="1 2">
    <name type="scientific">Pyrenophora tritici-repentis</name>
    <dbReference type="NCBI Taxonomy" id="45151"/>
    <lineage>
        <taxon>Eukaryota</taxon>
        <taxon>Fungi</taxon>
        <taxon>Dikarya</taxon>
        <taxon>Ascomycota</taxon>
        <taxon>Pezizomycotina</taxon>
        <taxon>Dothideomycetes</taxon>
        <taxon>Pleosporomycetidae</taxon>
        <taxon>Pleosporales</taxon>
        <taxon>Pleosporineae</taxon>
        <taxon>Pleosporaceae</taxon>
        <taxon>Pyrenophora</taxon>
    </lineage>
</organism>
<accession>A0A5M9L9Z5</accession>